<dbReference type="InterPro" id="IPR010121">
    <property type="entry name" value="Pyruvate_phosphate_dikinase"/>
</dbReference>
<keyword evidence="5" id="KW-0808">Transferase</keyword>
<dbReference type="Gene3D" id="1.10.189.10">
    <property type="entry name" value="Pyruvate Phosphate Dikinase, domain 2"/>
    <property type="match status" value="1"/>
</dbReference>
<dbReference type="InterPro" id="IPR036637">
    <property type="entry name" value="Phosphohistidine_dom_sf"/>
</dbReference>
<evidence type="ECO:0000256" key="3">
    <source>
        <dbReference type="ARBA" id="ARBA00011994"/>
    </source>
</evidence>
<feature type="domain" description="PEP-utilising enzyme C-terminal" evidence="14">
    <location>
        <begin position="245"/>
        <end position="365"/>
    </location>
</feature>
<evidence type="ECO:0000256" key="4">
    <source>
        <dbReference type="ARBA" id="ARBA00020138"/>
    </source>
</evidence>
<organism evidence="15 16">
    <name type="scientific">Mesotoga prima</name>
    <dbReference type="NCBI Taxonomy" id="1184387"/>
    <lineage>
        <taxon>Bacteria</taxon>
        <taxon>Thermotogati</taxon>
        <taxon>Thermotogota</taxon>
        <taxon>Thermotogae</taxon>
        <taxon>Kosmotogales</taxon>
        <taxon>Kosmotogaceae</taxon>
        <taxon>Mesotoga</taxon>
    </lineage>
</organism>
<proteinExistence type="inferred from homology"/>
<evidence type="ECO:0000259" key="14">
    <source>
        <dbReference type="Pfam" id="PF02896"/>
    </source>
</evidence>
<dbReference type="PATRIC" id="fig|1184387.3.peg.1442"/>
<feature type="domain" description="PEP-utilising enzyme mobile" evidence="12">
    <location>
        <begin position="144"/>
        <end position="225"/>
    </location>
</feature>
<keyword evidence="10" id="KW-0460">Magnesium</keyword>
<evidence type="ECO:0000256" key="11">
    <source>
        <dbReference type="ARBA" id="ARBA00032883"/>
    </source>
</evidence>
<dbReference type="GO" id="GO:0016301">
    <property type="term" value="F:kinase activity"/>
    <property type="evidence" value="ECO:0007669"/>
    <property type="project" value="UniProtKB-KW"/>
</dbReference>
<dbReference type="GO" id="GO:0005524">
    <property type="term" value="F:ATP binding"/>
    <property type="evidence" value="ECO:0007669"/>
    <property type="project" value="UniProtKB-KW"/>
</dbReference>
<evidence type="ECO:0000259" key="13">
    <source>
        <dbReference type="Pfam" id="PF01326"/>
    </source>
</evidence>
<dbReference type="GO" id="GO:0050242">
    <property type="term" value="F:pyruvate, phosphate dikinase activity"/>
    <property type="evidence" value="ECO:0007669"/>
    <property type="project" value="UniProtKB-EC"/>
</dbReference>
<dbReference type="EC" id="2.7.9.1" evidence="3"/>
<keyword evidence="6" id="KW-0479">Metal-binding</keyword>
<sequence>EDVVAGIRTPKSLDELKSINPKTYNQLLELMDKLEKHFRDMQDIEFTVEKGQLYMLQTRNGKRTAAAAVKIAVDMVKEGLINKEEAVMRVKPADIEKLLHPLFDPEELKNAQYIGKGLPASPGAATGKIVFSADDAEKLAKDGEKVILARPETSPEDVGGMNVAEGILTSRGGMTSHAAVVARGMGKTAVVGAEDIVIDLKNKVIKSNGVELKEGDWISIDGNEGKVYAGKIKTVRPEGLAGDISELLEYADEVSVLGVRANADIPRDAKVAREFGAQGIGLCRTEHMFFGPERINKMRTMIVSKTEEQRKAALEELLPFQRSDFKGLFEEMEGFSVTIRLLDPPLHEFVPESDEQIKEVAEMIGISEDELPFLTTRVRTFV</sequence>
<dbReference type="InterPro" id="IPR000121">
    <property type="entry name" value="PEP_util_C"/>
</dbReference>
<evidence type="ECO:0000256" key="2">
    <source>
        <dbReference type="ARBA" id="ARBA00007837"/>
    </source>
</evidence>
<dbReference type="InterPro" id="IPR015813">
    <property type="entry name" value="Pyrv/PenolPyrv_kinase-like_dom"/>
</dbReference>
<dbReference type="Pfam" id="PF00391">
    <property type="entry name" value="PEP-utilizers"/>
    <property type="match status" value="1"/>
</dbReference>
<dbReference type="InterPro" id="IPR018274">
    <property type="entry name" value="PEP_util_AS"/>
</dbReference>
<evidence type="ECO:0000256" key="8">
    <source>
        <dbReference type="ARBA" id="ARBA00022777"/>
    </source>
</evidence>
<dbReference type="SUPFAM" id="SSF52009">
    <property type="entry name" value="Phosphohistidine domain"/>
    <property type="match status" value="1"/>
</dbReference>
<evidence type="ECO:0000259" key="12">
    <source>
        <dbReference type="Pfam" id="PF00391"/>
    </source>
</evidence>
<dbReference type="PANTHER" id="PTHR22931">
    <property type="entry name" value="PHOSPHOENOLPYRUVATE DIKINASE-RELATED"/>
    <property type="match status" value="1"/>
</dbReference>
<keyword evidence="15" id="KW-0670">Pyruvate</keyword>
<dbReference type="Gene3D" id="3.30.470.20">
    <property type="entry name" value="ATP-grasp fold, B domain"/>
    <property type="match status" value="1"/>
</dbReference>
<evidence type="ECO:0000256" key="10">
    <source>
        <dbReference type="ARBA" id="ARBA00022842"/>
    </source>
</evidence>
<reference evidence="16" key="1">
    <citation type="journal article" date="2015" name="MBio">
        <title>Genome-Resolved Metagenomic Analysis Reveals Roles for Candidate Phyla and Other Microbial Community Members in Biogeochemical Transformations in Oil Reservoirs.</title>
        <authorList>
            <person name="Hu P."/>
            <person name="Tom L."/>
            <person name="Singh A."/>
            <person name="Thomas B.C."/>
            <person name="Baker B.J."/>
            <person name="Piceno Y.M."/>
            <person name="Andersen G.L."/>
            <person name="Banfield J.F."/>
        </authorList>
    </citation>
    <scope>NUCLEOTIDE SEQUENCE [LARGE SCALE GENOMIC DNA]</scope>
</reference>
<dbReference type="SUPFAM" id="SSF56059">
    <property type="entry name" value="Glutathione synthetase ATP-binding domain-like"/>
    <property type="match status" value="1"/>
</dbReference>
<evidence type="ECO:0000313" key="16">
    <source>
        <dbReference type="Proteomes" id="UP000054092"/>
    </source>
</evidence>
<evidence type="ECO:0000256" key="9">
    <source>
        <dbReference type="ARBA" id="ARBA00022840"/>
    </source>
</evidence>
<evidence type="ECO:0000256" key="6">
    <source>
        <dbReference type="ARBA" id="ARBA00022723"/>
    </source>
</evidence>
<dbReference type="PANTHER" id="PTHR22931:SF9">
    <property type="entry name" value="PYRUVATE, PHOSPHATE DIKINASE 1, CHLOROPLASTIC"/>
    <property type="match status" value="1"/>
</dbReference>
<dbReference type="PROSITE" id="PS00370">
    <property type="entry name" value="PEP_ENZYMES_PHOS_SITE"/>
    <property type="match status" value="1"/>
</dbReference>
<dbReference type="AlphaFoldDB" id="A0A101HP57"/>
<accession>A0A101HP57</accession>
<keyword evidence="7" id="KW-0547">Nucleotide-binding</keyword>
<keyword evidence="8 15" id="KW-0418">Kinase</keyword>
<protein>
    <recommendedName>
        <fullName evidence="4">Pyruvate, phosphate dikinase</fullName>
        <ecNumber evidence="3">2.7.9.1</ecNumber>
    </recommendedName>
    <alternativeName>
        <fullName evidence="11">Pyruvate, orthophosphate dikinase</fullName>
    </alternativeName>
</protein>
<dbReference type="InterPro" id="IPR002192">
    <property type="entry name" value="PPDK_AMP/ATP-bd"/>
</dbReference>
<feature type="domain" description="Pyruvate phosphate dikinase AMP/ATP-binding" evidence="13">
    <location>
        <begin position="7"/>
        <end position="78"/>
    </location>
</feature>
<evidence type="ECO:0000256" key="1">
    <source>
        <dbReference type="ARBA" id="ARBA00001946"/>
    </source>
</evidence>
<comment type="cofactor">
    <cofactor evidence="1">
        <name>Mg(2+)</name>
        <dbReference type="ChEBI" id="CHEBI:18420"/>
    </cofactor>
</comment>
<gene>
    <name evidence="15" type="ORF">XD94_1028</name>
</gene>
<feature type="non-terminal residue" evidence="15">
    <location>
        <position position="1"/>
    </location>
</feature>
<evidence type="ECO:0000313" key="15">
    <source>
        <dbReference type="EMBL" id="KUK80359.1"/>
    </source>
</evidence>
<dbReference type="SUPFAM" id="SSF51621">
    <property type="entry name" value="Phosphoenolpyruvate/pyruvate domain"/>
    <property type="match status" value="1"/>
</dbReference>
<dbReference type="Pfam" id="PF01326">
    <property type="entry name" value="PPDK_N"/>
    <property type="match status" value="1"/>
</dbReference>
<comment type="similarity">
    <text evidence="2">Belongs to the PEP-utilizing enzyme family.</text>
</comment>
<dbReference type="EMBL" id="LGGP01000168">
    <property type="protein sequence ID" value="KUK80359.1"/>
    <property type="molecule type" value="Genomic_DNA"/>
</dbReference>
<name>A0A101HP57_9BACT</name>
<dbReference type="InterPro" id="IPR040442">
    <property type="entry name" value="Pyrv_kinase-like_dom_sf"/>
</dbReference>
<dbReference type="Pfam" id="PF02896">
    <property type="entry name" value="PEP-utilizers_C"/>
    <property type="match status" value="1"/>
</dbReference>
<dbReference type="GO" id="GO:0046872">
    <property type="term" value="F:metal ion binding"/>
    <property type="evidence" value="ECO:0007669"/>
    <property type="project" value="UniProtKB-KW"/>
</dbReference>
<keyword evidence="9" id="KW-0067">ATP-binding</keyword>
<evidence type="ECO:0000256" key="5">
    <source>
        <dbReference type="ARBA" id="ARBA00022679"/>
    </source>
</evidence>
<dbReference type="Gene3D" id="3.50.30.10">
    <property type="entry name" value="Phosphohistidine domain"/>
    <property type="match status" value="1"/>
</dbReference>
<comment type="caution">
    <text evidence="15">The sequence shown here is derived from an EMBL/GenBank/DDBJ whole genome shotgun (WGS) entry which is preliminary data.</text>
</comment>
<evidence type="ECO:0000256" key="7">
    <source>
        <dbReference type="ARBA" id="ARBA00022741"/>
    </source>
</evidence>
<dbReference type="Gene3D" id="3.20.20.60">
    <property type="entry name" value="Phosphoenolpyruvate-binding domains"/>
    <property type="match status" value="1"/>
</dbReference>
<dbReference type="Proteomes" id="UP000054092">
    <property type="component" value="Unassembled WGS sequence"/>
</dbReference>
<dbReference type="InterPro" id="IPR008279">
    <property type="entry name" value="PEP-util_enz_mobile_dom"/>
</dbReference>